<dbReference type="AlphaFoldDB" id="E0SSA2"/>
<gene>
    <name evidence="1" type="ordered locus">Igag_1762</name>
</gene>
<sequence length="446" mass="51285">MKTISILLTSVILLSLLIYFSGYSERAISGIDIDSIANSILGNISVAVIFENKSIAMEIYSQLIGKVGSVDFYNVRDVDRALGRYEILFLAPEAVDRVSMNKSLVFKLVKSNMTTVLLDRDPRSLFRAFNSSEPPLAIIPINFTSNGKQIEPRVTVSIIESYTHRNLTRCPVSYMVFGEGYSKRYIDILRVWAKSRFSIDNQNRCGICVKAQDIYRCTCIADFHYIDSIRDPRGRIVGYQEYSITFAYSVMPDGQFMWRVFIWHHVYAIDSSYYLPLATPFGWDTEPNRIIVDVSKSVEYTYEVHLIDRYDQEIIGYQFPSQTTYCPIGSCIARGPPLYLAFDHSDEYVYSNYYNREIQVRMKLMWGQPWYSYWGRFGGVRNNGVKGYIDVLAPEPFTPIITFKGVLITPTAGLLTAYCNHTWGFIVYRDKNLFSYYSLGTSYPKL</sequence>
<keyword evidence="2" id="KW-1185">Reference proteome</keyword>
<dbReference type="HOGENOM" id="CLU_613406_0_0_2"/>
<dbReference type="EMBL" id="CP002098">
    <property type="protein sequence ID" value="ADM28559.1"/>
    <property type="molecule type" value="Genomic_DNA"/>
</dbReference>
<accession>E0SSA2</accession>
<organism evidence="1 2">
    <name type="scientific">Ignisphaera aggregans (strain DSM 17230 / JCM 13409 / AQ1.S1)</name>
    <dbReference type="NCBI Taxonomy" id="583356"/>
    <lineage>
        <taxon>Archaea</taxon>
        <taxon>Thermoproteota</taxon>
        <taxon>Thermoprotei</taxon>
        <taxon>Desulfurococcales</taxon>
        <taxon>Desulfurococcaceae</taxon>
        <taxon>Ignisphaera</taxon>
    </lineage>
</organism>
<proteinExistence type="predicted"/>
<dbReference type="Proteomes" id="UP000001304">
    <property type="component" value="Chromosome"/>
</dbReference>
<dbReference type="BioCyc" id="IAGG583356:GHAH-1749-MONOMER"/>
<reference evidence="1 2" key="1">
    <citation type="journal article" date="2010" name="Stand. Genomic Sci.">
        <title>Complete genome sequence of Ignisphaera aggregans type strain (AQ1.S1).</title>
        <authorList>
            <person name="Goker M."/>
            <person name="Held B."/>
            <person name="Lapidus A."/>
            <person name="Nolan M."/>
            <person name="Spring S."/>
            <person name="Yasawong M."/>
            <person name="Lucas S."/>
            <person name="Glavina Del Rio T."/>
            <person name="Tice H."/>
            <person name="Cheng J.F."/>
            <person name="Goodwin L."/>
            <person name="Tapia R."/>
            <person name="Pitluck S."/>
            <person name="Liolios K."/>
            <person name="Ivanova N."/>
            <person name="Mavromatis K."/>
            <person name="Mikhailova N."/>
            <person name="Pati A."/>
            <person name="Chen A."/>
            <person name="Palaniappan K."/>
            <person name="Brambilla E."/>
            <person name="Land M."/>
            <person name="Hauser L."/>
            <person name="Chang Y.J."/>
            <person name="Jeffries C.D."/>
            <person name="Brettin T."/>
            <person name="Detter J.C."/>
            <person name="Han C."/>
            <person name="Rohde M."/>
            <person name="Sikorski J."/>
            <person name="Woyke T."/>
            <person name="Bristow J."/>
            <person name="Eisen J.A."/>
            <person name="Markowitz V."/>
            <person name="Hugenholtz P."/>
            <person name="Kyrpides N.C."/>
            <person name="Klenk H.P."/>
        </authorList>
    </citation>
    <scope>NUCLEOTIDE SEQUENCE [LARGE SCALE GENOMIC DNA]</scope>
    <source>
        <strain evidence="2">DSM 17230 / JCM 13409 / AQ1.S1</strain>
    </source>
</reference>
<evidence type="ECO:0000313" key="1">
    <source>
        <dbReference type="EMBL" id="ADM28559.1"/>
    </source>
</evidence>
<dbReference type="STRING" id="583356.Igag_1762"/>
<name>E0SSA2_IGNAA</name>
<evidence type="ECO:0000313" key="2">
    <source>
        <dbReference type="Proteomes" id="UP000001304"/>
    </source>
</evidence>
<dbReference type="KEGG" id="iag:Igag_1762"/>
<protein>
    <submittedName>
        <fullName evidence="1">Uncharacterized protein</fullName>
    </submittedName>
</protein>